<comment type="caution">
    <text evidence="3">The sequence shown here is derived from an EMBL/GenBank/DDBJ whole genome shotgun (WGS) entry which is preliminary data.</text>
</comment>
<dbReference type="InterPro" id="IPR025714">
    <property type="entry name" value="Methyltranfer_dom"/>
</dbReference>
<name>A0AAD2FUS5_9STRA</name>
<dbReference type="PANTHER" id="PTHR32026">
    <property type="entry name" value="METHYLTRANSFERASE-LIKE PROTEIN 24"/>
    <property type="match status" value="1"/>
</dbReference>
<gene>
    <name evidence="3" type="ORF">CYCCA115_LOCUS14530</name>
</gene>
<keyword evidence="1" id="KW-1133">Transmembrane helix</keyword>
<proteinExistence type="predicted"/>
<dbReference type="Pfam" id="PF13383">
    <property type="entry name" value="Methyltransf_22"/>
    <property type="match status" value="1"/>
</dbReference>
<protein>
    <recommendedName>
        <fullName evidence="2">Methyltransferase domain-containing protein</fullName>
    </recommendedName>
</protein>
<keyword evidence="1" id="KW-0812">Transmembrane</keyword>
<dbReference type="PANTHER" id="PTHR32026:SF10">
    <property type="entry name" value="METHYLTRANSFERASE-LIKE PROTEIN 24-RELATED"/>
    <property type="match status" value="1"/>
</dbReference>
<keyword evidence="1" id="KW-0472">Membrane</keyword>
<evidence type="ECO:0000256" key="1">
    <source>
        <dbReference type="SAM" id="Phobius"/>
    </source>
</evidence>
<dbReference type="InterPro" id="IPR026913">
    <property type="entry name" value="METTL24"/>
</dbReference>
<dbReference type="Proteomes" id="UP001295423">
    <property type="component" value="Unassembled WGS sequence"/>
</dbReference>
<feature type="transmembrane region" description="Helical" evidence="1">
    <location>
        <begin position="21"/>
        <end position="39"/>
    </location>
</feature>
<evidence type="ECO:0000313" key="4">
    <source>
        <dbReference type="Proteomes" id="UP001295423"/>
    </source>
</evidence>
<accession>A0AAD2FUS5</accession>
<evidence type="ECO:0000313" key="3">
    <source>
        <dbReference type="EMBL" id="CAJ1953932.1"/>
    </source>
</evidence>
<organism evidence="3 4">
    <name type="scientific">Cylindrotheca closterium</name>
    <dbReference type="NCBI Taxonomy" id="2856"/>
    <lineage>
        <taxon>Eukaryota</taxon>
        <taxon>Sar</taxon>
        <taxon>Stramenopiles</taxon>
        <taxon>Ochrophyta</taxon>
        <taxon>Bacillariophyta</taxon>
        <taxon>Bacillariophyceae</taxon>
        <taxon>Bacillariophycidae</taxon>
        <taxon>Bacillariales</taxon>
        <taxon>Bacillariaceae</taxon>
        <taxon>Cylindrotheca</taxon>
    </lineage>
</organism>
<evidence type="ECO:0000259" key="2">
    <source>
        <dbReference type="Pfam" id="PF13383"/>
    </source>
</evidence>
<feature type="domain" description="Methyltransferase" evidence="2">
    <location>
        <begin position="94"/>
        <end position="309"/>
    </location>
</feature>
<reference evidence="3" key="1">
    <citation type="submission" date="2023-08" db="EMBL/GenBank/DDBJ databases">
        <authorList>
            <person name="Audoor S."/>
            <person name="Bilcke G."/>
        </authorList>
    </citation>
    <scope>NUCLEOTIDE SEQUENCE</scope>
</reference>
<dbReference type="AlphaFoldDB" id="A0AAD2FUS5"/>
<dbReference type="EMBL" id="CAKOGP040001847">
    <property type="protein sequence ID" value="CAJ1953932.1"/>
    <property type="molecule type" value="Genomic_DNA"/>
</dbReference>
<sequence>MQVKVGNKEWKLAQKSLRSKIVILVPVLVLFVIGGSFYIRSTTSAPASSEQQNTLAGVGDAFCKQRLLKLEEQFNHRRQVRIDAMFQRNTTKRTERFDVFEPEANCIAEERFGSDTRYLAIGDGPKFVCGVDLIGNKNAKNPKDECLVYSIGSDNDIEFEKAVHDFLGCETHTFDPTLKTAFKGDAYSTFHPWGIGVDGETVRAVYNKRKTNFVTKSLGAIVAELGHNDRTIDIFKIDCERCEYEAMPAFFDLIAAKKIRVNQIQIELHLQSYDAVAKLFMAADRAGMRIFHKERNGWGCGGFRCIEYALVSEEYLRQVNGAVLCGESSKA</sequence>
<keyword evidence="4" id="KW-1185">Reference proteome</keyword>